<evidence type="ECO:0000313" key="6">
    <source>
        <dbReference type="Proteomes" id="UP000265515"/>
    </source>
</evidence>
<evidence type="ECO:0000313" key="5">
    <source>
        <dbReference type="EMBL" id="GBG92847.1"/>
    </source>
</evidence>
<comment type="caution">
    <text evidence="5">The sequence shown here is derived from an EMBL/GenBank/DDBJ whole genome shotgun (WGS) entry which is preliminary data.</text>
</comment>
<dbReference type="GO" id="GO:0003723">
    <property type="term" value="F:RNA binding"/>
    <property type="evidence" value="ECO:0007669"/>
    <property type="project" value="UniProtKB-UniRule"/>
</dbReference>
<dbReference type="InterPro" id="IPR035979">
    <property type="entry name" value="RBD_domain_sf"/>
</dbReference>
<dbReference type="CDD" id="cd21608">
    <property type="entry name" value="RRM2_NsCP33_like"/>
    <property type="match status" value="1"/>
</dbReference>
<dbReference type="STRING" id="69332.A0A388ME65"/>
<name>A0A388ME65_CHABU</name>
<dbReference type="Pfam" id="PF00076">
    <property type="entry name" value="RRM_1"/>
    <property type="match status" value="1"/>
</dbReference>
<keyword evidence="1 2" id="KW-0694">RNA-binding</keyword>
<evidence type="ECO:0000259" key="4">
    <source>
        <dbReference type="PROSITE" id="PS50102"/>
    </source>
</evidence>
<dbReference type="AlphaFoldDB" id="A0A388ME65"/>
<feature type="compositionally biased region" description="Gly residues" evidence="3">
    <location>
        <begin position="155"/>
        <end position="171"/>
    </location>
</feature>
<dbReference type="PROSITE" id="PS50102">
    <property type="entry name" value="RRM"/>
    <property type="match status" value="1"/>
</dbReference>
<dbReference type="InterPro" id="IPR048289">
    <property type="entry name" value="RRM2_NsCP33-like"/>
</dbReference>
<dbReference type="InterPro" id="IPR052462">
    <property type="entry name" value="SLIRP/GR-RBP-like"/>
</dbReference>
<dbReference type="Gramene" id="GBG92847">
    <property type="protein sequence ID" value="GBG92847"/>
    <property type="gene ID" value="CBR_g57503"/>
</dbReference>
<sequence length="171" mass="18637">MLFQKLGGALRVCAARSCLLREAGARACVSATTHNRLFTTDEQQADSQPTSKLFVGGLAWAADDNTLRNAFAEYGSVTEAKVIVDRVTGRSRGYGFVSFETEEDASKARDGMNNQEWMGRIIRVDWAVQKSPEERLMSRGSNRRFSPRGDYGSSSRGGGWSSGGMSSYGGM</sequence>
<dbReference type="InterPro" id="IPR012677">
    <property type="entry name" value="Nucleotide-bd_a/b_plait_sf"/>
</dbReference>
<feature type="region of interest" description="Disordered" evidence="3">
    <location>
        <begin position="135"/>
        <end position="171"/>
    </location>
</feature>
<proteinExistence type="predicted"/>
<dbReference type="SMART" id="SM00360">
    <property type="entry name" value="RRM"/>
    <property type="match status" value="1"/>
</dbReference>
<dbReference type="Proteomes" id="UP000265515">
    <property type="component" value="Unassembled WGS sequence"/>
</dbReference>
<feature type="domain" description="RRM" evidence="4">
    <location>
        <begin position="51"/>
        <end position="129"/>
    </location>
</feature>
<reference evidence="5 6" key="1">
    <citation type="journal article" date="2018" name="Cell">
        <title>The Chara Genome: Secondary Complexity and Implications for Plant Terrestrialization.</title>
        <authorList>
            <person name="Nishiyama T."/>
            <person name="Sakayama H."/>
            <person name="Vries J.D."/>
            <person name="Buschmann H."/>
            <person name="Saint-Marcoux D."/>
            <person name="Ullrich K.K."/>
            <person name="Haas F.B."/>
            <person name="Vanderstraeten L."/>
            <person name="Becker D."/>
            <person name="Lang D."/>
            <person name="Vosolsobe S."/>
            <person name="Rombauts S."/>
            <person name="Wilhelmsson P.K.I."/>
            <person name="Janitza P."/>
            <person name="Kern R."/>
            <person name="Heyl A."/>
            <person name="Rumpler F."/>
            <person name="Villalobos L.I.A.C."/>
            <person name="Clay J.M."/>
            <person name="Skokan R."/>
            <person name="Toyoda A."/>
            <person name="Suzuki Y."/>
            <person name="Kagoshima H."/>
            <person name="Schijlen E."/>
            <person name="Tajeshwar N."/>
            <person name="Catarino B."/>
            <person name="Hetherington A.J."/>
            <person name="Saltykova A."/>
            <person name="Bonnot C."/>
            <person name="Breuninger H."/>
            <person name="Symeonidi A."/>
            <person name="Radhakrishnan G.V."/>
            <person name="Van Nieuwerburgh F."/>
            <person name="Deforce D."/>
            <person name="Chang C."/>
            <person name="Karol K.G."/>
            <person name="Hedrich R."/>
            <person name="Ulvskov P."/>
            <person name="Glockner G."/>
            <person name="Delwiche C.F."/>
            <person name="Petrasek J."/>
            <person name="Van de Peer Y."/>
            <person name="Friml J."/>
            <person name="Beilby M."/>
            <person name="Dolan L."/>
            <person name="Kohara Y."/>
            <person name="Sugano S."/>
            <person name="Fujiyama A."/>
            <person name="Delaux P.-M."/>
            <person name="Quint M."/>
            <person name="TheiBen G."/>
            <person name="Hagemann M."/>
            <person name="Harholt J."/>
            <person name="Dunand C."/>
            <person name="Zachgo S."/>
            <person name="Langdale J."/>
            <person name="Maumus F."/>
            <person name="Straeten D.V.D."/>
            <person name="Gould S.B."/>
            <person name="Rensing S.A."/>
        </authorList>
    </citation>
    <scope>NUCLEOTIDE SEQUENCE [LARGE SCALE GENOMIC DNA]</scope>
    <source>
        <strain evidence="5 6">S276</strain>
    </source>
</reference>
<organism evidence="5 6">
    <name type="scientific">Chara braunii</name>
    <name type="common">Braun's stonewort</name>
    <dbReference type="NCBI Taxonomy" id="69332"/>
    <lineage>
        <taxon>Eukaryota</taxon>
        <taxon>Viridiplantae</taxon>
        <taxon>Streptophyta</taxon>
        <taxon>Charophyceae</taxon>
        <taxon>Charales</taxon>
        <taxon>Characeae</taxon>
        <taxon>Chara</taxon>
    </lineage>
</organism>
<keyword evidence="6" id="KW-1185">Reference proteome</keyword>
<dbReference type="EMBL" id="BFEA01001148">
    <property type="protein sequence ID" value="GBG92847.1"/>
    <property type="molecule type" value="Genomic_DNA"/>
</dbReference>
<dbReference type="OrthoDB" id="439808at2759"/>
<gene>
    <name evidence="5" type="ORF">CBR_g57503</name>
</gene>
<protein>
    <recommendedName>
        <fullName evidence="4">RRM domain-containing protein</fullName>
    </recommendedName>
</protein>
<accession>A0A388ME65</accession>
<dbReference type="InterPro" id="IPR000504">
    <property type="entry name" value="RRM_dom"/>
</dbReference>
<evidence type="ECO:0000256" key="2">
    <source>
        <dbReference type="PROSITE-ProRule" id="PRU00176"/>
    </source>
</evidence>
<dbReference type="PANTHER" id="PTHR48027">
    <property type="entry name" value="HETEROGENEOUS NUCLEAR RIBONUCLEOPROTEIN 87F-RELATED"/>
    <property type="match status" value="1"/>
</dbReference>
<dbReference type="Gene3D" id="3.30.70.330">
    <property type="match status" value="1"/>
</dbReference>
<evidence type="ECO:0000256" key="1">
    <source>
        <dbReference type="ARBA" id="ARBA00022884"/>
    </source>
</evidence>
<dbReference type="SUPFAM" id="SSF54928">
    <property type="entry name" value="RNA-binding domain, RBD"/>
    <property type="match status" value="1"/>
</dbReference>
<evidence type="ECO:0000256" key="3">
    <source>
        <dbReference type="SAM" id="MobiDB-lite"/>
    </source>
</evidence>